<reference evidence="3 4" key="1">
    <citation type="journal article" date="2021" name="Hortic Res">
        <title>The domestication of Cucurbita argyrosperma as revealed by the genome of its wild relative.</title>
        <authorList>
            <person name="Barrera-Redondo J."/>
            <person name="Sanchez-de la Vega G."/>
            <person name="Aguirre-Liguori J.A."/>
            <person name="Castellanos-Morales G."/>
            <person name="Gutierrez-Guerrero Y.T."/>
            <person name="Aguirre-Dugua X."/>
            <person name="Aguirre-Planter E."/>
            <person name="Tenaillon M.I."/>
            <person name="Lira-Saade R."/>
            <person name="Eguiarte L.E."/>
        </authorList>
    </citation>
    <scope>NUCLEOTIDE SEQUENCE [LARGE SCALE GENOMIC DNA]</scope>
    <source>
        <strain evidence="3">JBR-2021</strain>
    </source>
</reference>
<keyword evidence="4" id="KW-1185">Reference proteome</keyword>
<keyword evidence="2" id="KW-1133">Transmembrane helix</keyword>
<evidence type="ECO:0000313" key="3">
    <source>
        <dbReference type="EMBL" id="KAG6593394.1"/>
    </source>
</evidence>
<sequence>MPSILNSSNLVFATAMVASSTLMILAYFRHNKGDGAASRQADVRILRPCLCSGGNKDRKKKQKKVQFAENVKKKATEAEEMKKKIMARKLKKNRCRSSFQGSQMPENRVALYNGILRDRSNRMGFSY</sequence>
<protein>
    <submittedName>
        <fullName evidence="3">Uncharacterized protein</fullName>
    </submittedName>
</protein>
<keyword evidence="2" id="KW-0812">Transmembrane</keyword>
<evidence type="ECO:0000313" key="4">
    <source>
        <dbReference type="Proteomes" id="UP000685013"/>
    </source>
</evidence>
<feature type="coiled-coil region" evidence="1">
    <location>
        <begin position="58"/>
        <end position="88"/>
    </location>
</feature>
<feature type="non-terminal residue" evidence="3">
    <location>
        <position position="1"/>
    </location>
</feature>
<gene>
    <name evidence="3" type="ORF">SDJN03_12870</name>
</gene>
<keyword evidence="2" id="KW-0472">Membrane</keyword>
<name>A0AAV6N7F6_9ROSI</name>
<feature type="transmembrane region" description="Helical" evidence="2">
    <location>
        <begin position="6"/>
        <end position="28"/>
    </location>
</feature>
<dbReference type="Proteomes" id="UP000685013">
    <property type="component" value="Chromosome 8"/>
</dbReference>
<dbReference type="PANTHER" id="PTHR33564">
    <property type="entry name" value="TRANSMEMBRANE PROTEIN"/>
    <property type="match status" value="1"/>
</dbReference>
<dbReference type="PANTHER" id="PTHR33564:SF15">
    <property type="entry name" value="PROTEIN, PUTATIVE-RELATED"/>
    <property type="match status" value="1"/>
</dbReference>
<evidence type="ECO:0000256" key="1">
    <source>
        <dbReference type="SAM" id="Coils"/>
    </source>
</evidence>
<accession>A0AAV6N7F6</accession>
<keyword evidence="1" id="KW-0175">Coiled coil</keyword>
<comment type="caution">
    <text evidence="3">The sequence shown here is derived from an EMBL/GenBank/DDBJ whole genome shotgun (WGS) entry which is preliminary data.</text>
</comment>
<organism evidence="3 4">
    <name type="scientific">Cucurbita argyrosperma subsp. sororia</name>
    <dbReference type="NCBI Taxonomy" id="37648"/>
    <lineage>
        <taxon>Eukaryota</taxon>
        <taxon>Viridiplantae</taxon>
        <taxon>Streptophyta</taxon>
        <taxon>Embryophyta</taxon>
        <taxon>Tracheophyta</taxon>
        <taxon>Spermatophyta</taxon>
        <taxon>Magnoliopsida</taxon>
        <taxon>eudicotyledons</taxon>
        <taxon>Gunneridae</taxon>
        <taxon>Pentapetalae</taxon>
        <taxon>rosids</taxon>
        <taxon>fabids</taxon>
        <taxon>Cucurbitales</taxon>
        <taxon>Cucurbitaceae</taxon>
        <taxon>Cucurbiteae</taxon>
        <taxon>Cucurbita</taxon>
    </lineage>
</organism>
<dbReference type="AlphaFoldDB" id="A0AAV6N7F6"/>
<proteinExistence type="predicted"/>
<evidence type="ECO:0000256" key="2">
    <source>
        <dbReference type="SAM" id="Phobius"/>
    </source>
</evidence>
<dbReference type="EMBL" id="JAGKQH010000008">
    <property type="protein sequence ID" value="KAG6593394.1"/>
    <property type="molecule type" value="Genomic_DNA"/>
</dbReference>